<feature type="compositionally biased region" description="Basic residues" evidence="1">
    <location>
        <begin position="10"/>
        <end position="20"/>
    </location>
</feature>
<keyword evidence="3" id="KW-1185">Reference proteome</keyword>
<proteinExistence type="predicted"/>
<feature type="region of interest" description="Disordered" evidence="1">
    <location>
        <begin position="1"/>
        <end position="27"/>
    </location>
</feature>
<dbReference type="EMBL" id="JBFXLR010000028">
    <property type="protein sequence ID" value="KAL2847626.1"/>
    <property type="molecule type" value="Genomic_DNA"/>
</dbReference>
<name>A0ABR4K5N7_9EURO</name>
<dbReference type="GeneID" id="98155699"/>
<evidence type="ECO:0000256" key="1">
    <source>
        <dbReference type="SAM" id="MobiDB-lite"/>
    </source>
</evidence>
<evidence type="ECO:0000313" key="2">
    <source>
        <dbReference type="EMBL" id="KAL2847626.1"/>
    </source>
</evidence>
<comment type="caution">
    <text evidence="2">The sequence shown here is derived from an EMBL/GenBank/DDBJ whole genome shotgun (WGS) entry which is preliminary data.</text>
</comment>
<protein>
    <submittedName>
        <fullName evidence="2">Uncharacterized protein</fullName>
    </submittedName>
</protein>
<reference evidence="2 3" key="1">
    <citation type="submission" date="2024-07" db="EMBL/GenBank/DDBJ databases">
        <title>Section-level genome sequencing and comparative genomics of Aspergillus sections Usti and Cavernicolus.</title>
        <authorList>
            <consortium name="Lawrence Berkeley National Laboratory"/>
            <person name="Nybo J.L."/>
            <person name="Vesth T.C."/>
            <person name="Theobald S."/>
            <person name="Frisvad J.C."/>
            <person name="Larsen T.O."/>
            <person name="Kjaerboelling I."/>
            <person name="Rothschild-Mancinelli K."/>
            <person name="Lyhne E.K."/>
            <person name="Kogle M.E."/>
            <person name="Barry K."/>
            <person name="Clum A."/>
            <person name="Na H."/>
            <person name="Ledsgaard L."/>
            <person name="Lin J."/>
            <person name="Lipzen A."/>
            <person name="Kuo A."/>
            <person name="Riley R."/>
            <person name="Mondo S."/>
            <person name="LaButti K."/>
            <person name="Haridas S."/>
            <person name="Pangalinan J."/>
            <person name="Salamov A.A."/>
            <person name="Simmons B.A."/>
            <person name="Magnuson J.K."/>
            <person name="Chen J."/>
            <person name="Drula E."/>
            <person name="Henrissat B."/>
            <person name="Wiebenga A."/>
            <person name="Lubbers R.J."/>
            <person name="Gomes A.C."/>
            <person name="Macurrencykelacurrency M.R."/>
            <person name="Stajich J."/>
            <person name="Grigoriev I.V."/>
            <person name="Mortensen U.H."/>
            <person name="De vries R.P."/>
            <person name="Baker S.E."/>
            <person name="Andersen M.R."/>
        </authorList>
    </citation>
    <scope>NUCLEOTIDE SEQUENCE [LARGE SCALE GENOMIC DNA]</scope>
    <source>
        <strain evidence="2 3">CBS 756.74</strain>
    </source>
</reference>
<sequence length="288" mass="32793">MDPKTLNKLKQARSRRKASKRLNTNRTRTRDHKWGLVLKKADGTEGDSSLPAGAADEPPIIPSFPLEGRRLDVHQLAARTRSQNSWLKDYEYDLSQLKSIQRTWQIQLTSFRDIGFTFRIYLLWDYDRLWGVFNLGHTEGAMLIDPGFRLSSADDDPQQLSFAWRGVRVNDPGTSIHDPSIAKGKIWMNPCHQKLVGYFDHIAGNGMAGGDRCHFRGKPVFGPPVVPYSLDDVLSDWDAYGPPGEVADIRQDLPMEELEAELRRRDRKHPRSAVPSFQRGTTTVTCFF</sequence>
<dbReference type="Proteomes" id="UP001610444">
    <property type="component" value="Unassembled WGS sequence"/>
</dbReference>
<accession>A0ABR4K5N7</accession>
<organism evidence="2 3">
    <name type="scientific">Aspergillus pseudodeflectus</name>
    <dbReference type="NCBI Taxonomy" id="176178"/>
    <lineage>
        <taxon>Eukaryota</taxon>
        <taxon>Fungi</taxon>
        <taxon>Dikarya</taxon>
        <taxon>Ascomycota</taxon>
        <taxon>Pezizomycotina</taxon>
        <taxon>Eurotiomycetes</taxon>
        <taxon>Eurotiomycetidae</taxon>
        <taxon>Eurotiales</taxon>
        <taxon>Aspergillaceae</taxon>
        <taxon>Aspergillus</taxon>
        <taxon>Aspergillus subgen. Nidulantes</taxon>
    </lineage>
</organism>
<gene>
    <name evidence="2" type="ORF">BJX68DRAFT_239435</name>
</gene>
<evidence type="ECO:0000313" key="3">
    <source>
        <dbReference type="Proteomes" id="UP001610444"/>
    </source>
</evidence>
<dbReference type="RefSeq" id="XP_070897807.1">
    <property type="nucleotide sequence ID" value="XM_071040535.1"/>
</dbReference>